<reference evidence="7 8" key="1">
    <citation type="submission" date="2024-02" db="EMBL/GenBank/DDBJ databases">
        <authorList>
            <person name="Chen Y."/>
            <person name="Shah S."/>
            <person name="Dougan E. K."/>
            <person name="Thang M."/>
            <person name="Chan C."/>
        </authorList>
    </citation>
    <scope>NUCLEOTIDE SEQUENCE [LARGE SCALE GENOMIC DNA]</scope>
</reference>
<dbReference type="SMART" id="SM00220">
    <property type="entry name" value="S_TKc"/>
    <property type="match status" value="1"/>
</dbReference>
<dbReference type="SUPFAM" id="SSF56112">
    <property type="entry name" value="Protein kinase-like (PK-like)"/>
    <property type="match status" value="1"/>
</dbReference>
<evidence type="ECO:0000256" key="2">
    <source>
        <dbReference type="ARBA" id="ARBA00022741"/>
    </source>
</evidence>
<accession>A0ABP0HV68</accession>
<dbReference type="PANTHER" id="PTHR24348:SF22">
    <property type="entry name" value="NON-SPECIFIC SERINE_THREONINE PROTEIN KINASE"/>
    <property type="match status" value="1"/>
</dbReference>
<keyword evidence="4" id="KW-0067">ATP-binding</keyword>
<dbReference type="InterPro" id="IPR045269">
    <property type="entry name" value="Atg1-like"/>
</dbReference>
<dbReference type="Pfam" id="PF00069">
    <property type="entry name" value="Pkinase"/>
    <property type="match status" value="1"/>
</dbReference>
<evidence type="ECO:0000256" key="1">
    <source>
        <dbReference type="ARBA" id="ARBA00022679"/>
    </source>
</evidence>
<dbReference type="PANTHER" id="PTHR24348">
    <property type="entry name" value="SERINE/THREONINE-PROTEIN KINASE UNC-51-RELATED"/>
    <property type="match status" value="1"/>
</dbReference>
<dbReference type="EMBL" id="CAXAMM010001686">
    <property type="protein sequence ID" value="CAK8993034.1"/>
    <property type="molecule type" value="Genomic_DNA"/>
</dbReference>
<dbReference type="InterPro" id="IPR000719">
    <property type="entry name" value="Prot_kinase_dom"/>
</dbReference>
<dbReference type="PROSITE" id="PS50011">
    <property type="entry name" value="PROTEIN_KINASE_DOM"/>
    <property type="match status" value="1"/>
</dbReference>
<dbReference type="InterPro" id="IPR008271">
    <property type="entry name" value="Ser/Thr_kinase_AS"/>
</dbReference>
<feature type="region of interest" description="Disordered" evidence="5">
    <location>
        <begin position="302"/>
        <end position="339"/>
    </location>
</feature>
<feature type="non-terminal residue" evidence="7">
    <location>
        <position position="1"/>
    </location>
</feature>
<feature type="compositionally biased region" description="Acidic residues" evidence="5">
    <location>
        <begin position="257"/>
        <end position="271"/>
    </location>
</feature>
<comment type="caution">
    <text evidence="7">The sequence shown here is derived from an EMBL/GenBank/DDBJ whole genome shotgun (WGS) entry which is preliminary data.</text>
</comment>
<dbReference type="GO" id="GO:0016301">
    <property type="term" value="F:kinase activity"/>
    <property type="evidence" value="ECO:0007669"/>
    <property type="project" value="UniProtKB-KW"/>
</dbReference>
<feature type="domain" description="Protein kinase" evidence="6">
    <location>
        <begin position="1"/>
        <end position="232"/>
    </location>
</feature>
<evidence type="ECO:0000313" key="8">
    <source>
        <dbReference type="Proteomes" id="UP001642464"/>
    </source>
</evidence>
<dbReference type="PROSITE" id="PS00108">
    <property type="entry name" value="PROTEIN_KINASE_ST"/>
    <property type="match status" value="1"/>
</dbReference>
<keyword evidence="8" id="KW-1185">Reference proteome</keyword>
<gene>
    <name evidence="7" type="ORF">SCF082_LOCUS3328</name>
</gene>
<dbReference type="InterPro" id="IPR011009">
    <property type="entry name" value="Kinase-like_dom_sf"/>
</dbReference>
<evidence type="ECO:0000256" key="5">
    <source>
        <dbReference type="SAM" id="MobiDB-lite"/>
    </source>
</evidence>
<evidence type="ECO:0000256" key="4">
    <source>
        <dbReference type="ARBA" id="ARBA00022840"/>
    </source>
</evidence>
<sequence>VAVKAIARSKLTDKLRDNLRKEISILEGLHHRNIVELLETHESNRHIYLVMEFCAGGDLHKFLRRAGPLGPEQAQGLVRQLAEGMRFLWERSLVHRDLKPQNLLLTEASAGAVLKIADFGFATHLGAAAMAETMCGSPLYMAPEILDGKSYDAKADLWSVGTILHEMLFGKPPFLGGNPRELLKNILRRGYRFPPKARATAPAGCASFLEGLLRANPVERMSFEDFFQQEFIRSAAPGTDGTKLNLDDVQVSSDSSLPEEDFGDSGSEPDDIGAPKPERPLAPEASAQNKDDAWELIASSDGHSADAKAAEHAGNKPGRSKPPKTSPVGQGPRHSRQSTAAHVVRYAGELFKRVEVLAKLLEDVRFRELGEEMPNGNEAARVVDLGELGDPSFVLMALLVKCLKILRGAQVAIDEAELPEDSNLRQAAKLTRDDIINMLAHLGELVHGVRAGLRHREGTSDTQPTAERLLLELAAQLGRAGVAKIEIGDMQGKANLLAAASSLFELLCADPGLDEAEREQIKQLNAVCLIHSM</sequence>
<proteinExistence type="predicted"/>
<keyword evidence="3 7" id="KW-0418">Kinase</keyword>
<keyword evidence="1" id="KW-0808">Transferase</keyword>
<evidence type="ECO:0000259" key="6">
    <source>
        <dbReference type="PROSITE" id="PS50011"/>
    </source>
</evidence>
<name>A0ABP0HV68_9DINO</name>
<keyword evidence="2" id="KW-0547">Nucleotide-binding</keyword>
<evidence type="ECO:0000313" key="7">
    <source>
        <dbReference type="EMBL" id="CAK8993034.1"/>
    </source>
</evidence>
<feature type="region of interest" description="Disordered" evidence="5">
    <location>
        <begin position="251"/>
        <end position="288"/>
    </location>
</feature>
<feature type="compositionally biased region" description="Basic and acidic residues" evidence="5">
    <location>
        <begin position="303"/>
        <end position="314"/>
    </location>
</feature>
<protein>
    <submittedName>
        <fullName evidence="7">Serine/threonine-protein kinase ATG1a (Autophagy-related protein 1a) (AtAPG1a)</fullName>
    </submittedName>
</protein>
<organism evidence="7 8">
    <name type="scientific">Durusdinium trenchii</name>
    <dbReference type="NCBI Taxonomy" id="1381693"/>
    <lineage>
        <taxon>Eukaryota</taxon>
        <taxon>Sar</taxon>
        <taxon>Alveolata</taxon>
        <taxon>Dinophyceae</taxon>
        <taxon>Suessiales</taxon>
        <taxon>Symbiodiniaceae</taxon>
        <taxon>Durusdinium</taxon>
    </lineage>
</organism>
<evidence type="ECO:0000256" key="3">
    <source>
        <dbReference type="ARBA" id="ARBA00022777"/>
    </source>
</evidence>
<dbReference type="Gene3D" id="1.10.510.10">
    <property type="entry name" value="Transferase(Phosphotransferase) domain 1"/>
    <property type="match status" value="1"/>
</dbReference>
<dbReference type="Proteomes" id="UP001642464">
    <property type="component" value="Unassembled WGS sequence"/>
</dbReference>